<organism evidence="2">
    <name type="scientific">marine sediment metagenome</name>
    <dbReference type="NCBI Taxonomy" id="412755"/>
    <lineage>
        <taxon>unclassified sequences</taxon>
        <taxon>metagenomes</taxon>
        <taxon>ecological metagenomes</taxon>
    </lineage>
</organism>
<protein>
    <recommendedName>
        <fullName evidence="1">Large polyvalent protein associated domain-containing protein</fullName>
    </recommendedName>
</protein>
<accession>A0A0F9K1Y1</accession>
<dbReference type="EMBL" id="LAZR01014748">
    <property type="protein sequence ID" value="KKM16118.1"/>
    <property type="molecule type" value="Genomic_DNA"/>
</dbReference>
<evidence type="ECO:0000259" key="1">
    <source>
        <dbReference type="Pfam" id="PF18847"/>
    </source>
</evidence>
<proteinExistence type="predicted"/>
<feature type="domain" description="Large polyvalent protein associated" evidence="1">
    <location>
        <begin position="13"/>
        <end position="79"/>
    </location>
</feature>
<sequence length="198" mass="21727">MSKNSLADVTYLTAAETAKYVRQALRDNFPGVKFSVRSSTYSGGASISVRWTDGPSTRQVDPVLNQFEGANFDGSIDLQCYNRHYIMPDGSVHFASTTGTQGSMGYIPAESNPRPEGAQLVSFGANYVSSAREITNWQAKDDAAAAYIRAHCQCEGEPPKDMFGNQWVANLSRNIVYDRAEGEPFEAAYERIVMGRVS</sequence>
<comment type="caution">
    <text evidence="2">The sequence shown here is derived from an EMBL/GenBank/DDBJ whole genome shotgun (WGS) entry which is preliminary data.</text>
</comment>
<dbReference type="InterPro" id="IPR041311">
    <property type="entry name" value="LPD29"/>
</dbReference>
<dbReference type="AlphaFoldDB" id="A0A0F9K1Y1"/>
<reference evidence="2" key="1">
    <citation type="journal article" date="2015" name="Nature">
        <title>Complex archaea that bridge the gap between prokaryotes and eukaryotes.</title>
        <authorList>
            <person name="Spang A."/>
            <person name="Saw J.H."/>
            <person name="Jorgensen S.L."/>
            <person name="Zaremba-Niedzwiedzka K."/>
            <person name="Martijn J."/>
            <person name="Lind A.E."/>
            <person name="van Eijk R."/>
            <person name="Schleper C."/>
            <person name="Guy L."/>
            <person name="Ettema T.J."/>
        </authorList>
    </citation>
    <scope>NUCLEOTIDE SEQUENCE</scope>
</reference>
<dbReference type="Pfam" id="PF18847">
    <property type="entry name" value="LPD29"/>
    <property type="match status" value="1"/>
</dbReference>
<evidence type="ECO:0000313" key="2">
    <source>
        <dbReference type="EMBL" id="KKM16118.1"/>
    </source>
</evidence>
<name>A0A0F9K1Y1_9ZZZZ</name>
<gene>
    <name evidence="2" type="ORF">LCGC14_1689100</name>
</gene>